<protein>
    <recommendedName>
        <fullName evidence="3">F-box domain-containing protein</fullName>
    </recommendedName>
</protein>
<organism evidence="1 2">
    <name type="scientific">Oleoguttula mirabilis</name>
    <dbReference type="NCBI Taxonomy" id="1507867"/>
    <lineage>
        <taxon>Eukaryota</taxon>
        <taxon>Fungi</taxon>
        <taxon>Dikarya</taxon>
        <taxon>Ascomycota</taxon>
        <taxon>Pezizomycotina</taxon>
        <taxon>Dothideomycetes</taxon>
        <taxon>Dothideomycetidae</taxon>
        <taxon>Mycosphaerellales</taxon>
        <taxon>Teratosphaeriaceae</taxon>
        <taxon>Oleoguttula</taxon>
    </lineage>
</organism>
<name>A0AAV9JG28_9PEZI</name>
<accession>A0AAV9JG28</accession>
<comment type="caution">
    <text evidence="1">The sequence shown here is derived from an EMBL/GenBank/DDBJ whole genome shotgun (WGS) entry which is preliminary data.</text>
</comment>
<dbReference type="Proteomes" id="UP001324427">
    <property type="component" value="Unassembled WGS sequence"/>
</dbReference>
<proteinExistence type="predicted"/>
<evidence type="ECO:0000313" key="2">
    <source>
        <dbReference type="Proteomes" id="UP001324427"/>
    </source>
</evidence>
<reference evidence="1 2" key="1">
    <citation type="submission" date="2021-11" db="EMBL/GenBank/DDBJ databases">
        <title>Black yeast isolated from Biological Soil Crust.</title>
        <authorList>
            <person name="Kurbessoian T."/>
        </authorList>
    </citation>
    <scope>NUCLEOTIDE SEQUENCE [LARGE SCALE GENOMIC DNA]</scope>
    <source>
        <strain evidence="1 2">CCFEE 5522</strain>
    </source>
</reference>
<evidence type="ECO:0000313" key="1">
    <source>
        <dbReference type="EMBL" id="KAK4543829.1"/>
    </source>
</evidence>
<gene>
    <name evidence="1" type="ORF">LTR36_004862</name>
</gene>
<evidence type="ECO:0008006" key="3">
    <source>
        <dbReference type="Google" id="ProtNLM"/>
    </source>
</evidence>
<keyword evidence="2" id="KW-1185">Reference proteome</keyword>
<sequence length="251" mass="27398">MSAPTFFTVPQEIRDLFYQQALGFGNNGNNGNYPIITLDICPWEPHDGTVYHSASSNSFSLSSFSSLCRVSKQVREEARLIFFESTHFKIRFGGIYDLKGERFSAVDDLLMSIRSLSISADQIEGYKPSSAYVTVRIRPKEPKSSEKPLRPVTLRMAGKGDAAIWKLSASPPTSDQTATSAAITMDLLQSMTETMEDEVKMGGLQLHGLLKMIHSLIQATGKGHKDGGRSSGATRAAMAHMGGAAALDRLF</sequence>
<dbReference type="EMBL" id="JAVFHQ010000029">
    <property type="protein sequence ID" value="KAK4543829.1"/>
    <property type="molecule type" value="Genomic_DNA"/>
</dbReference>
<dbReference type="AlphaFoldDB" id="A0AAV9JG28"/>